<dbReference type="InterPro" id="IPR023465">
    <property type="entry name" value="Riboflavin_kinase_dom_sf"/>
</dbReference>
<evidence type="ECO:0000256" key="2">
    <source>
        <dbReference type="ARBA" id="ARBA00012105"/>
    </source>
</evidence>
<dbReference type="InterPro" id="IPR015865">
    <property type="entry name" value="Riboflavin_kinase_bac/euk"/>
</dbReference>
<keyword evidence="10" id="KW-1185">Reference proteome</keyword>
<feature type="domain" description="Riboflavin kinase" evidence="8">
    <location>
        <begin position="13"/>
        <end position="77"/>
    </location>
</feature>
<dbReference type="EMBL" id="BRXZ01000291">
    <property type="protein sequence ID" value="GMI08957.1"/>
    <property type="molecule type" value="Genomic_DNA"/>
</dbReference>
<dbReference type="GO" id="GO:0005524">
    <property type="term" value="F:ATP binding"/>
    <property type="evidence" value="ECO:0007669"/>
    <property type="project" value="UniProtKB-KW"/>
</dbReference>
<evidence type="ECO:0000256" key="6">
    <source>
        <dbReference type="ARBA" id="ARBA00022741"/>
    </source>
</evidence>
<reference evidence="9" key="1">
    <citation type="submission" date="2022-07" db="EMBL/GenBank/DDBJ databases">
        <title>Genome analysis of Parmales, a sister group of diatoms, reveals the evolutionary specialization of diatoms from phago-mixotrophs to photoautotrophs.</title>
        <authorList>
            <person name="Ban H."/>
            <person name="Sato S."/>
            <person name="Yoshikawa S."/>
            <person name="Kazumasa Y."/>
            <person name="Nakamura Y."/>
            <person name="Ichinomiya M."/>
            <person name="Saitoh K."/>
            <person name="Sato N."/>
            <person name="Blanc-Mathieu R."/>
            <person name="Endo H."/>
            <person name="Kuwata A."/>
            <person name="Ogata H."/>
        </authorList>
    </citation>
    <scope>NUCLEOTIDE SEQUENCE</scope>
</reference>
<gene>
    <name evidence="9" type="ORF">TrRE_jg8200</name>
</gene>
<name>A0A9W7KRB5_9STRA</name>
<evidence type="ECO:0000313" key="9">
    <source>
        <dbReference type="EMBL" id="GMI08957.1"/>
    </source>
</evidence>
<dbReference type="GO" id="GO:0008531">
    <property type="term" value="F:riboflavin kinase activity"/>
    <property type="evidence" value="ECO:0007669"/>
    <property type="project" value="UniProtKB-EC"/>
</dbReference>
<dbReference type="AlphaFoldDB" id="A0A9W7KRB5"/>
<organism evidence="9 10">
    <name type="scientific">Triparma retinervis</name>
    <dbReference type="NCBI Taxonomy" id="2557542"/>
    <lineage>
        <taxon>Eukaryota</taxon>
        <taxon>Sar</taxon>
        <taxon>Stramenopiles</taxon>
        <taxon>Ochrophyta</taxon>
        <taxon>Bolidophyceae</taxon>
        <taxon>Parmales</taxon>
        <taxon>Triparmaceae</taxon>
        <taxon>Triparma</taxon>
    </lineage>
</organism>
<evidence type="ECO:0000313" key="10">
    <source>
        <dbReference type="Proteomes" id="UP001165082"/>
    </source>
</evidence>
<comment type="pathway">
    <text evidence="1">Cofactor biosynthesis; FMN biosynthesis; FMN from riboflavin (ATP route): step 1/1.</text>
</comment>
<dbReference type="GO" id="GO:0009231">
    <property type="term" value="P:riboflavin biosynthetic process"/>
    <property type="evidence" value="ECO:0007669"/>
    <property type="project" value="InterPro"/>
</dbReference>
<evidence type="ECO:0000256" key="4">
    <source>
        <dbReference type="ARBA" id="ARBA00022643"/>
    </source>
</evidence>
<keyword evidence="5" id="KW-0808">Transferase</keyword>
<dbReference type="Proteomes" id="UP001165082">
    <property type="component" value="Unassembled WGS sequence"/>
</dbReference>
<evidence type="ECO:0000256" key="5">
    <source>
        <dbReference type="ARBA" id="ARBA00022679"/>
    </source>
</evidence>
<evidence type="ECO:0000256" key="3">
    <source>
        <dbReference type="ARBA" id="ARBA00022630"/>
    </source>
</evidence>
<evidence type="ECO:0000259" key="8">
    <source>
        <dbReference type="Pfam" id="PF01687"/>
    </source>
</evidence>
<proteinExistence type="predicted"/>
<keyword evidence="7" id="KW-0067">ATP-binding</keyword>
<protein>
    <recommendedName>
        <fullName evidence="2">riboflavin kinase</fullName>
        <ecNumber evidence="2">2.7.1.26</ecNumber>
    </recommendedName>
</protein>
<evidence type="ECO:0000256" key="7">
    <source>
        <dbReference type="ARBA" id="ARBA00022840"/>
    </source>
</evidence>
<keyword evidence="6" id="KW-0547">Nucleotide-binding</keyword>
<comment type="caution">
    <text evidence="9">The sequence shown here is derived from an EMBL/GenBank/DDBJ whole genome shotgun (WGS) entry which is preliminary data.</text>
</comment>
<sequence length="78" mass="8707">MLSSRDVTPPRGRPLKCVCNVGLSPTFATPNPHPIAEVYIMEGWEGKGDFYGDTLRVMLVGGVREEIKFDGIEELKER</sequence>
<dbReference type="Gene3D" id="2.40.30.30">
    <property type="entry name" value="Riboflavin kinase-like"/>
    <property type="match status" value="1"/>
</dbReference>
<dbReference type="SUPFAM" id="SSF82114">
    <property type="entry name" value="Riboflavin kinase-like"/>
    <property type="match status" value="1"/>
</dbReference>
<dbReference type="Pfam" id="PF01687">
    <property type="entry name" value="Flavokinase"/>
    <property type="match status" value="1"/>
</dbReference>
<keyword evidence="3" id="KW-0285">Flavoprotein</keyword>
<accession>A0A9W7KRB5</accession>
<evidence type="ECO:0000256" key="1">
    <source>
        <dbReference type="ARBA" id="ARBA00005201"/>
    </source>
</evidence>
<keyword evidence="4" id="KW-0288">FMN</keyword>
<dbReference type="EC" id="2.7.1.26" evidence="2"/>
<dbReference type="OrthoDB" id="276388at2759"/>